<reference evidence="1" key="1">
    <citation type="submission" date="2023-03" db="EMBL/GenBank/DDBJ databases">
        <title>Massive genome expansion in bonnet fungi (Mycena s.s.) driven by repeated elements and novel gene families across ecological guilds.</title>
        <authorList>
            <consortium name="Lawrence Berkeley National Laboratory"/>
            <person name="Harder C.B."/>
            <person name="Miyauchi S."/>
            <person name="Viragh M."/>
            <person name="Kuo A."/>
            <person name="Thoen E."/>
            <person name="Andreopoulos B."/>
            <person name="Lu D."/>
            <person name="Skrede I."/>
            <person name="Drula E."/>
            <person name="Henrissat B."/>
            <person name="Morin E."/>
            <person name="Kohler A."/>
            <person name="Barry K."/>
            <person name="LaButti K."/>
            <person name="Morin E."/>
            <person name="Salamov A."/>
            <person name="Lipzen A."/>
            <person name="Mereny Z."/>
            <person name="Hegedus B."/>
            <person name="Baldrian P."/>
            <person name="Stursova M."/>
            <person name="Weitz H."/>
            <person name="Taylor A."/>
            <person name="Grigoriev I.V."/>
            <person name="Nagy L.G."/>
            <person name="Martin F."/>
            <person name="Kauserud H."/>
        </authorList>
    </citation>
    <scope>NUCLEOTIDE SEQUENCE</scope>
    <source>
        <strain evidence="1">9284</strain>
    </source>
</reference>
<protein>
    <submittedName>
        <fullName evidence="1">Uncharacterized protein</fullName>
    </submittedName>
</protein>
<dbReference type="EMBL" id="JARKIF010000001">
    <property type="protein sequence ID" value="KAJ7651326.1"/>
    <property type="molecule type" value="Genomic_DNA"/>
</dbReference>
<keyword evidence="2" id="KW-1185">Reference proteome</keyword>
<evidence type="ECO:0000313" key="2">
    <source>
        <dbReference type="Proteomes" id="UP001221142"/>
    </source>
</evidence>
<gene>
    <name evidence="1" type="ORF">FB45DRAFT_890265</name>
</gene>
<feature type="non-terminal residue" evidence="1">
    <location>
        <position position="1"/>
    </location>
</feature>
<accession>A0AAD7FZG7</accession>
<dbReference type="AlphaFoldDB" id="A0AAD7FZG7"/>
<proteinExistence type="predicted"/>
<dbReference type="Proteomes" id="UP001221142">
    <property type="component" value="Unassembled WGS sequence"/>
</dbReference>
<comment type="caution">
    <text evidence="1">The sequence shown here is derived from an EMBL/GenBank/DDBJ whole genome shotgun (WGS) entry which is preliminary data.</text>
</comment>
<organism evidence="1 2">
    <name type="scientific">Roridomyces roridus</name>
    <dbReference type="NCBI Taxonomy" id="1738132"/>
    <lineage>
        <taxon>Eukaryota</taxon>
        <taxon>Fungi</taxon>
        <taxon>Dikarya</taxon>
        <taxon>Basidiomycota</taxon>
        <taxon>Agaricomycotina</taxon>
        <taxon>Agaricomycetes</taxon>
        <taxon>Agaricomycetidae</taxon>
        <taxon>Agaricales</taxon>
        <taxon>Marasmiineae</taxon>
        <taxon>Mycenaceae</taxon>
        <taxon>Roridomyces</taxon>
    </lineage>
</organism>
<evidence type="ECO:0000313" key="1">
    <source>
        <dbReference type="EMBL" id="KAJ7651326.1"/>
    </source>
</evidence>
<sequence>MRSSATLCNLPVSTGFDRNLAQSQLSLGYVFNSGLPTLGSCFSGLLTLPCDTGILTLHLNNVRIVASLPFDLVLGQEWLRLMQNSPRVAVAHLSSGSLQLRTLEYGLEQSSSSCIDTTTVMSSPIPSFSLVSVGRPDVAHAPSLMPSTRGISVVVARTRAAPFDSHSRVDIAVTL</sequence>
<name>A0AAD7FZG7_9AGAR</name>